<dbReference type="EMBL" id="SNYQ01000004">
    <property type="protein sequence ID" value="TDQ57646.1"/>
    <property type="molecule type" value="Genomic_DNA"/>
</dbReference>
<keyword evidence="2" id="KW-1185">Reference proteome</keyword>
<organism evidence="1 2">
    <name type="scientific">Mesocricetibacter intestinalis</name>
    <dbReference type="NCBI Taxonomy" id="1521930"/>
    <lineage>
        <taxon>Bacteria</taxon>
        <taxon>Pseudomonadati</taxon>
        <taxon>Pseudomonadota</taxon>
        <taxon>Gammaproteobacteria</taxon>
        <taxon>Pasteurellales</taxon>
        <taxon>Pasteurellaceae</taxon>
        <taxon>Mesocricetibacter</taxon>
    </lineage>
</organism>
<reference evidence="1 2" key="1">
    <citation type="submission" date="2019-03" db="EMBL/GenBank/DDBJ databases">
        <title>Genomic Encyclopedia of Type Strains, Phase IV (KMG-IV): sequencing the most valuable type-strain genomes for metagenomic binning, comparative biology and taxonomic classification.</title>
        <authorList>
            <person name="Goeker M."/>
        </authorList>
    </citation>
    <scope>NUCLEOTIDE SEQUENCE [LARGE SCALE GENOMIC DNA]</scope>
    <source>
        <strain evidence="1 2">DSM 28403</strain>
    </source>
</reference>
<gene>
    <name evidence="1" type="ORF">EDC45_1293</name>
</gene>
<dbReference type="PROSITE" id="PS51257">
    <property type="entry name" value="PROKAR_LIPOPROTEIN"/>
    <property type="match status" value="1"/>
</dbReference>
<accession>A0A4R6V7R4</accession>
<evidence type="ECO:0000313" key="1">
    <source>
        <dbReference type="EMBL" id="TDQ57646.1"/>
    </source>
</evidence>
<proteinExistence type="predicted"/>
<protein>
    <recommendedName>
        <fullName evidence="3">Lipoprotein</fullName>
    </recommendedName>
</protein>
<name>A0A4R6V7R4_9PAST</name>
<dbReference type="Proteomes" id="UP000295657">
    <property type="component" value="Unassembled WGS sequence"/>
</dbReference>
<comment type="caution">
    <text evidence="1">The sequence shown here is derived from an EMBL/GenBank/DDBJ whole genome shotgun (WGS) entry which is preliminary data.</text>
</comment>
<sequence length="164" mass="17903">MNFKQLVNTSLTLTAIVSLSACVKTGMGTHIEPQGKDVGQLIVFTPNNSGDEIISIALNNKFLAALPSSHQVNQNLCRGDYTLKASLVLPYTGNQIRRIENTGTFTINQNQTTYIAVERTTKGLSLSAVDQSVWENSGKLNTENKQLLRRLPASFFQCGADKAN</sequence>
<evidence type="ECO:0008006" key="3">
    <source>
        <dbReference type="Google" id="ProtNLM"/>
    </source>
</evidence>
<dbReference type="RefSeq" id="WP_133544659.1">
    <property type="nucleotide sequence ID" value="NZ_SNYQ01000004.1"/>
</dbReference>
<dbReference type="AlphaFoldDB" id="A0A4R6V7R4"/>
<evidence type="ECO:0000313" key="2">
    <source>
        <dbReference type="Proteomes" id="UP000295657"/>
    </source>
</evidence>